<name>A0ABT3V8K2_9ACTN</name>
<comment type="caution">
    <text evidence="2">The sequence shown here is derived from an EMBL/GenBank/DDBJ whole genome shotgun (WGS) entry which is preliminary data.</text>
</comment>
<feature type="region of interest" description="Disordered" evidence="1">
    <location>
        <begin position="123"/>
        <end position="154"/>
    </location>
</feature>
<accession>A0ABT3V8K2</accession>
<evidence type="ECO:0000256" key="1">
    <source>
        <dbReference type="SAM" id="MobiDB-lite"/>
    </source>
</evidence>
<sequence>MAERIRAASPPGGHRAPVTGVLLAVLLTVLGVLGLQGNPAAGSSDALTSVAVAAHHSAAPATGVSASAPAGARADARTGVDDSCPTACGQPPRAGRVTAGEWHAPPPGGFLVPPGLVVPLAKPGPPLPAALGAFTPSQHSPRHSGRGPPPPTGI</sequence>
<feature type="compositionally biased region" description="Low complexity" evidence="1">
    <location>
        <begin position="59"/>
        <end position="73"/>
    </location>
</feature>
<protein>
    <submittedName>
        <fullName evidence="2">Uncharacterized protein</fullName>
    </submittedName>
</protein>
<evidence type="ECO:0000313" key="2">
    <source>
        <dbReference type="EMBL" id="MCX4234975.1"/>
    </source>
</evidence>
<dbReference type="Proteomes" id="UP001165590">
    <property type="component" value="Unassembled WGS sequence"/>
</dbReference>
<gene>
    <name evidence="2" type="ORF">K3769_19750</name>
</gene>
<feature type="region of interest" description="Disordered" evidence="1">
    <location>
        <begin position="59"/>
        <end position="102"/>
    </location>
</feature>
<organism evidence="2 3">
    <name type="scientific">Streptomyces ortus</name>
    <dbReference type="NCBI Taxonomy" id="2867268"/>
    <lineage>
        <taxon>Bacteria</taxon>
        <taxon>Bacillati</taxon>
        <taxon>Actinomycetota</taxon>
        <taxon>Actinomycetes</taxon>
        <taxon>Kitasatosporales</taxon>
        <taxon>Streptomycetaceae</taxon>
        <taxon>Streptomyces</taxon>
    </lineage>
</organism>
<evidence type="ECO:0000313" key="3">
    <source>
        <dbReference type="Proteomes" id="UP001165590"/>
    </source>
</evidence>
<keyword evidence="3" id="KW-1185">Reference proteome</keyword>
<dbReference type="RefSeq" id="WP_267027730.1">
    <property type="nucleotide sequence ID" value="NZ_JAIFZO010000002.1"/>
</dbReference>
<dbReference type="EMBL" id="JAIFZO010000002">
    <property type="protein sequence ID" value="MCX4234975.1"/>
    <property type="molecule type" value="Genomic_DNA"/>
</dbReference>
<proteinExistence type="predicted"/>
<reference evidence="2" key="1">
    <citation type="journal article" date="2022" name="bioRxiv">
        <title>Discovery and biosynthetic assessment of Streptomyces ortus sp nov. isolated from a deep-sea sponge.</title>
        <authorList>
            <person name="Williams S.E."/>
        </authorList>
    </citation>
    <scope>NUCLEOTIDE SEQUENCE</scope>
    <source>
        <strain evidence="2">A15ISP2-DRY2</strain>
    </source>
</reference>